<accession>A0A4R4X0M6</accession>
<dbReference type="RefSeq" id="WP_132321348.1">
    <property type="nucleotide sequence ID" value="NZ_SMKR01000070.1"/>
</dbReference>
<evidence type="ECO:0000256" key="2">
    <source>
        <dbReference type="ARBA" id="ARBA00023002"/>
    </source>
</evidence>
<dbReference type="EMBL" id="SMKR01000070">
    <property type="protein sequence ID" value="TDD23729.1"/>
    <property type="molecule type" value="Genomic_DNA"/>
</dbReference>
<dbReference type="PANTHER" id="PTHR42760">
    <property type="entry name" value="SHORT-CHAIN DEHYDROGENASES/REDUCTASES FAMILY MEMBER"/>
    <property type="match status" value="1"/>
</dbReference>
<dbReference type="InterPro" id="IPR002347">
    <property type="entry name" value="SDR_fam"/>
</dbReference>
<reference evidence="3 4" key="1">
    <citation type="submission" date="2019-02" db="EMBL/GenBank/DDBJ databases">
        <title>Draft genome sequences of novel Actinobacteria.</title>
        <authorList>
            <person name="Sahin N."/>
            <person name="Ay H."/>
            <person name="Saygin H."/>
        </authorList>
    </citation>
    <scope>NUCLEOTIDE SEQUENCE [LARGE SCALE GENOMIC DNA]</scope>
    <source>
        <strain evidence="3 4">16K104</strain>
    </source>
</reference>
<dbReference type="Gene3D" id="3.40.50.720">
    <property type="entry name" value="NAD(P)-binding Rossmann-like Domain"/>
    <property type="match status" value="1"/>
</dbReference>
<evidence type="ECO:0000313" key="4">
    <source>
        <dbReference type="Proteomes" id="UP000295172"/>
    </source>
</evidence>
<dbReference type="OrthoDB" id="9804774at2"/>
<dbReference type="PRINTS" id="PR00080">
    <property type="entry name" value="SDRFAMILY"/>
</dbReference>
<protein>
    <submittedName>
        <fullName evidence="3">SDR family oxidoreductase</fullName>
    </submittedName>
</protein>
<evidence type="ECO:0000256" key="1">
    <source>
        <dbReference type="ARBA" id="ARBA00006484"/>
    </source>
</evidence>
<keyword evidence="4" id="KW-1185">Reference proteome</keyword>
<dbReference type="Pfam" id="PF13561">
    <property type="entry name" value="adh_short_C2"/>
    <property type="match status" value="1"/>
</dbReference>
<evidence type="ECO:0000313" key="3">
    <source>
        <dbReference type="EMBL" id="TDD23729.1"/>
    </source>
</evidence>
<keyword evidence="2" id="KW-0560">Oxidoreductase</keyword>
<comment type="caution">
    <text evidence="3">The sequence shown here is derived from an EMBL/GenBank/DDBJ whole genome shotgun (WGS) entry which is preliminary data.</text>
</comment>
<comment type="similarity">
    <text evidence="1">Belongs to the short-chain dehydrogenases/reductases (SDR) family.</text>
</comment>
<dbReference type="GO" id="GO:0016616">
    <property type="term" value="F:oxidoreductase activity, acting on the CH-OH group of donors, NAD or NADP as acceptor"/>
    <property type="evidence" value="ECO:0007669"/>
    <property type="project" value="TreeGrafter"/>
</dbReference>
<dbReference type="InterPro" id="IPR036291">
    <property type="entry name" value="NAD(P)-bd_dom_sf"/>
</dbReference>
<dbReference type="CDD" id="cd05233">
    <property type="entry name" value="SDR_c"/>
    <property type="match status" value="1"/>
</dbReference>
<dbReference type="AlphaFoldDB" id="A0A4R4X0M6"/>
<organism evidence="3 4">
    <name type="scientific">Kribbella turkmenica</name>
    <dbReference type="NCBI Taxonomy" id="2530375"/>
    <lineage>
        <taxon>Bacteria</taxon>
        <taxon>Bacillati</taxon>
        <taxon>Actinomycetota</taxon>
        <taxon>Actinomycetes</taxon>
        <taxon>Propionibacteriales</taxon>
        <taxon>Kribbellaceae</taxon>
        <taxon>Kribbella</taxon>
    </lineage>
</organism>
<dbReference type="FunFam" id="3.40.50.720:FF:000084">
    <property type="entry name" value="Short-chain dehydrogenase reductase"/>
    <property type="match status" value="1"/>
</dbReference>
<dbReference type="Proteomes" id="UP000295172">
    <property type="component" value="Unassembled WGS sequence"/>
</dbReference>
<sequence length="251" mass="26100">MSSLAGRVVLVTGAGGGIGSAVARTVVAQGGHVLIHDLADSALEPLAQELGDSATTFVADLTDLAAVKRLWDEAWAAKGQVDVLVNNAGAYPPAPLGAPLDEWLAVWDFSLDLHLKAPAVLCREAVSAYSARADGGIIINLASRAAFRGEDPEYWHYAAAKAGVVAMTRTIARQYGRQGVTAFAIAPGYVDTNLNRHFRDTVGVAVAAQQTGLGEVAQPQDVANIIAFLASGQARHATGTTIDVNGASYVR</sequence>
<name>A0A4R4X0M6_9ACTN</name>
<gene>
    <name evidence="3" type="ORF">E1218_17375</name>
</gene>
<dbReference type="SUPFAM" id="SSF51735">
    <property type="entry name" value="NAD(P)-binding Rossmann-fold domains"/>
    <property type="match status" value="1"/>
</dbReference>
<dbReference type="GO" id="GO:0030497">
    <property type="term" value="P:fatty acid elongation"/>
    <property type="evidence" value="ECO:0007669"/>
    <property type="project" value="TreeGrafter"/>
</dbReference>
<dbReference type="PRINTS" id="PR00081">
    <property type="entry name" value="GDHRDH"/>
</dbReference>
<dbReference type="PANTHER" id="PTHR42760:SF129">
    <property type="entry name" value="OXIDOREDUCTASE"/>
    <property type="match status" value="1"/>
</dbReference>
<proteinExistence type="inferred from homology"/>